<comment type="catalytic activity">
    <reaction evidence="5">
        <text>L-methionyl-tRNA(fMet) + (6R)-10-formyltetrahydrofolate = N-formyl-L-methionyl-tRNA(fMet) + (6S)-5,6,7,8-tetrahydrofolate + H(+)</text>
        <dbReference type="Rhea" id="RHEA:24380"/>
        <dbReference type="Rhea" id="RHEA-COMP:9952"/>
        <dbReference type="Rhea" id="RHEA-COMP:9953"/>
        <dbReference type="ChEBI" id="CHEBI:15378"/>
        <dbReference type="ChEBI" id="CHEBI:57453"/>
        <dbReference type="ChEBI" id="CHEBI:78530"/>
        <dbReference type="ChEBI" id="CHEBI:78844"/>
        <dbReference type="ChEBI" id="CHEBI:195366"/>
        <dbReference type="EC" id="2.1.2.9"/>
    </reaction>
</comment>
<dbReference type="CDD" id="cd08704">
    <property type="entry name" value="Met_tRNA_FMT_C"/>
    <property type="match status" value="1"/>
</dbReference>
<dbReference type="InterPro" id="IPR041711">
    <property type="entry name" value="Met-tRNA-FMT_N"/>
</dbReference>
<dbReference type="InterPro" id="IPR044135">
    <property type="entry name" value="Met-tRNA-FMT_C"/>
</dbReference>
<dbReference type="EC" id="2.1.2.9" evidence="2 5"/>
<evidence type="ECO:0000313" key="9">
    <source>
        <dbReference type="Proteomes" id="UP000233534"/>
    </source>
</evidence>
<dbReference type="KEGG" id="hsc:HVS_07155"/>
<reference evidence="8 9" key="1">
    <citation type="submission" date="2017-12" db="EMBL/GenBank/DDBJ databases">
        <title>Complete genome sequence of Herbivorax saccincola GGR1, a novel Cellulosome-producing hydrolytic bacterium in a thermophilic biogas plant, established by Illumina and Nanopore MinION sequencing.</title>
        <authorList>
            <person name="Pechtl A."/>
            <person name="Ruckert C."/>
            <person name="Koeck D.E."/>
            <person name="Maus I."/>
            <person name="Winkler A."/>
            <person name="Kalinowski J."/>
            <person name="Puhler A."/>
            <person name="Schwarz W.W."/>
            <person name="Zverlov V.V."/>
            <person name="Schluter A."/>
            <person name="Liebl W."/>
        </authorList>
    </citation>
    <scope>NUCLEOTIDE SEQUENCE [LARGE SCALE GENOMIC DNA]</scope>
    <source>
        <strain evidence="9">SR1</strain>
    </source>
</reference>
<dbReference type="Proteomes" id="UP000233534">
    <property type="component" value="Chromosome"/>
</dbReference>
<dbReference type="CDD" id="cd08646">
    <property type="entry name" value="FMT_core_Met-tRNA-FMT_N"/>
    <property type="match status" value="1"/>
</dbReference>
<evidence type="ECO:0000256" key="1">
    <source>
        <dbReference type="ARBA" id="ARBA00010699"/>
    </source>
</evidence>
<organism evidence="8 9">
    <name type="scientific">Acetivibrio saccincola</name>
    <dbReference type="NCBI Taxonomy" id="1677857"/>
    <lineage>
        <taxon>Bacteria</taxon>
        <taxon>Bacillati</taxon>
        <taxon>Bacillota</taxon>
        <taxon>Clostridia</taxon>
        <taxon>Eubacteriales</taxon>
        <taxon>Oscillospiraceae</taxon>
        <taxon>Acetivibrio</taxon>
    </lineage>
</organism>
<dbReference type="AlphaFoldDB" id="A0A2K9E4L2"/>
<name>A0A2K9E4L2_9FIRM</name>
<feature type="domain" description="Formyl transferase N-terminal" evidence="6">
    <location>
        <begin position="1"/>
        <end position="179"/>
    </location>
</feature>
<dbReference type="RefSeq" id="WP_235827646.1">
    <property type="nucleotide sequence ID" value="NZ_CP025197.1"/>
</dbReference>
<dbReference type="HAMAP" id="MF_00182">
    <property type="entry name" value="Formyl_trans"/>
    <property type="match status" value="1"/>
</dbReference>
<keyword evidence="9" id="KW-1185">Reference proteome</keyword>
<dbReference type="GO" id="GO:0004479">
    <property type="term" value="F:methionyl-tRNA formyltransferase activity"/>
    <property type="evidence" value="ECO:0007669"/>
    <property type="project" value="UniProtKB-UniRule"/>
</dbReference>
<dbReference type="InterPro" id="IPR005793">
    <property type="entry name" value="Formyl_trans_C"/>
</dbReference>
<comment type="similarity">
    <text evidence="1 5">Belongs to the Fmt family.</text>
</comment>
<dbReference type="Pfam" id="PF00551">
    <property type="entry name" value="Formyl_trans_N"/>
    <property type="match status" value="1"/>
</dbReference>
<feature type="domain" description="Formyl transferase C-terminal" evidence="7">
    <location>
        <begin position="204"/>
        <end position="302"/>
    </location>
</feature>
<feature type="binding site" evidence="5">
    <location>
        <begin position="109"/>
        <end position="112"/>
    </location>
    <ligand>
        <name>(6S)-5,6,7,8-tetrahydrofolate</name>
        <dbReference type="ChEBI" id="CHEBI:57453"/>
    </ligand>
</feature>
<sequence>MRIVFMGTPEFALPSLDMLVNEGYEVAAVVTQPDKPAKRGKKITPPPVKEYAISKGLRVLQPEKIKTLEFLKTLEEIKPDLLITAAYGKILSKEILELPPLGCINVHASLLPKYRGAAPIHWCIINGEKITGITTMYTNEGLDTGDILLKAEVTITDDMTAGELHDKLSVLGAEVLKETLQKLKKNELERIPQDDGEATYAPIITKDIGKIDWSKSSCEIYNLIRGTNPWPGAFTHYKGAVMKVWKSEIVDEEPCGGLKPGTILRVSKEGIVVCCGKGKINIKEVQFASCRRMCVADYICGNKIDEGEILE</sequence>
<dbReference type="Pfam" id="PF02911">
    <property type="entry name" value="Formyl_trans_C"/>
    <property type="match status" value="1"/>
</dbReference>
<keyword evidence="3 5" id="KW-0808">Transferase</keyword>
<evidence type="ECO:0000256" key="5">
    <source>
        <dbReference type="HAMAP-Rule" id="MF_00182"/>
    </source>
</evidence>
<dbReference type="PANTHER" id="PTHR11138:SF5">
    <property type="entry name" value="METHIONYL-TRNA FORMYLTRANSFERASE, MITOCHONDRIAL"/>
    <property type="match status" value="1"/>
</dbReference>
<dbReference type="NCBIfam" id="TIGR00460">
    <property type="entry name" value="fmt"/>
    <property type="match status" value="1"/>
</dbReference>
<dbReference type="PANTHER" id="PTHR11138">
    <property type="entry name" value="METHIONYL-TRNA FORMYLTRANSFERASE"/>
    <property type="match status" value="1"/>
</dbReference>
<dbReference type="EMBL" id="CP025197">
    <property type="protein sequence ID" value="AUG57348.1"/>
    <property type="molecule type" value="Genomic_DNA"/>
</dbReference>
<dbReference type="InterPro" id="IPR005794">
    <property type="entry name" value="Fmt"/>
</dbReference>
<dbReference type="FunFam" id="3.40.50.12230:FF:000001">
    <property type="entry name" value="Methionyl-tRNA formyltransferase"/>
    <property type="match status" value="1"/>
</dbReference>
<evidence type="ECO:0000256" key="4">
    <source>
        <dbReference type="ARBA" id="ARBA00022917"/>
    </source>
</evidence>
<keyword evidence="4 5" id="KW-0648">Protein biosynthesis</keyword>
<proteinExistence type="inferred from homology"/>
<dbReference type="SUPFAM" id="SSF53328">
    <property type="entry name" value="Formyltransferase"/>
    <property type="match status" value="1"/>
</dbReference>
<accession>A0A2K9E4L2</accession>
<dbReference type="InterPro" id="IPR036477">
    <property type="entry name" value="Formyl_transf_N_sf"/>
</dbReference>
<dbReference type="InterPro" id="IPR011034">
    <property type="entry name" value="Formyl_transferase-like_C_sf"/>
</dbReference>
<evidence type="ECO:0000259" key="6">
    <source>
        <dbReference type="Pfam" id="PF00551"/>
    </source>
</evidence>
<protein>
    <recommendedName>
        <fullName evidence="2 5">Methionyl-tRNA formyltransferase</fullName>
        <ecNumber evidence="2 5">2.1.2.9</ecNumber>
    </recommendedName>
</protein>
<dbReference type="GO" id="GO:0005829">
    <property type="term" value="C:cytosol"/>
    <property type="evidence" value="ECO:0007669"/>
    <property type="project" value="TreeGrafter"/>
</dbReference>
<gene>
    <name evidence="8" type="primary">fmt2</name>
    <name evidence="5" type="synonym">fmt</name>
    <name evidence="8" type="ORF">HVS_07155</name>
</gene>
<evidence type="ECO:0000256" key="2">
    <source>
        <dbReference type="ARBA" id="ARBA00012261"/>
    </source>
</evidence>
<dbReference type="InterPro" id="IPR002376">
    <property type="entry name" value="Formyl_transf_N"/>
</dbReference>
<comment type="function">
    <text evidence="5">Attaches a formyl group to the free amino group of methionyl-tRNA(fMet). The formyl group appears to play a dual role in the initiator identity of N-formylmethionyl-tRNA by promoting its recognition by IF2 and preventing the misappropriation of this tRNA by the elongation apparatus.</text>
</comment>
<dbReference type="Gene3D" id="3.40.50.12230">
    <property type="match status" value="1"/>
</dbReference>
<dbReference type="PROSITE" id="PS00373">
    <property type="entry name" value="GART"/>
    <property type="match status" value="1"/>
</dbReference>
<evidence type="ECO:0000259" key="7">
    <source>
        <dbReference type="Pfam" id="PF02911"/>
    </source>
</evidence>
<dbReference type="InterPro" id="IPR001555">
    <property type="entry name" value="GART_AS"/>
</dbReference>
<dbReference type="SUPFAM" id="SSF50486">
    <property type="entry name" value="FMT C-terminal domain-like"/>
    <property type="match status" value="1"/>
</dbReference>
<evidence type="ECO:0000313" key="8">
    <source>
        <dbReference type="EMBL" id="AUG57348.1"/>
    </source>
</evidence>
<evidence type="ECO:0000256" key="3">
    <source>
        <dbReference type="ARBA" id="ARBA00022679"/>
    </source>
</evidence>